<gene>
    <name evidence="1" type="ORF">PAXINDRAFT_94294</name>
</gene>
<accession>A0A0C9T038</accession>
<dbReference type="OrthoDB" id="2618192at2759"/>
<feature type="non-terminal residue" evidence="1">
    <location>
        <position position="1"/>
    </location>
</feature>
<dbReference type="HOGENOM" id="CLU_003703_0_1_1"/>
<reference evidence="1 2" key="1">
    <citation type="submission" date="2014-06" db="EMBL/GenBank/DDBJ databases">
        <authorList>
            <consortium name="DOE Joint Genome Institute"/>
            <person name="Kuo A."/>
            <person name="Kohler A."/>
            <person name="Nagy L.G."/>
            <person name="Floudas D."/>
            <person name="Copeland A."/>
            <person name="Barry K.W."/>
            <person name="Cichocki N."/>
            <person name="Veneault-Fourrey C."/>
            <person name="LaButti K."/>
            <person name="Lindquist E.A."/>
            <person name="Lipzen A."/>
            <person name="Lundell T."/>
            <person name="Morin E."/>
            <person name="Murat C."/>
            <person name="Sun H."/>
            <person name="Tunlid A."/>
            <person name="Henrissat B."/>
            <person name="Grigoriev I.V."/>
            <person name="Hibbett D.S."/>
            <person name="Martin F."/>
            <person name="Nordberg H.P."/>
            <person name="Cantor M.N."/>
            <person name="Hua S.X."/>
        </authorList>
    </citation>
    <scope>NUCLEOTIDE SEQUENCE [LARGE SCALE GENOMIC DNA]</scope>
    <source>
        <strain evidence="1 2">ATCC 200175</strain>
    </source>
</reference>
<keyword evidence="2" id="KW-1185">Reference proteome</keyword>
<reference evidence="2" key="2">
    <citation type="submission" date="2015-01" db="EMBL/GenBank/DDBJ databases">
        <title>Evolutionary Origins and Diversification of the Mycorrhizal Mutualists.</title>
        <authorList>
            <consortium name="DOE Joint Genome Institute"/>
            <consortium name="Mycorrhizal Genomics Consortium"/>
            <person name="Kohler A."/>
            <person name="Kuo A."/>
            <person name="Nagy L.G."/>
            <person name="Floudas D."/>
            <person name="Copeland A."/>
            <person name="Barry K.W."/>
            <person name="Cichocki N."/>
            <person name="Veneault-Fourrey C."/>
            <person name="LaButti K."/>
            <person name="Lindquist E.A."/>
            <person name="Lipzen A."/>
            <person name="Lundell T."/>
            <person name="Morin E."/>
            <person name="Murat C."/>
            <person name="Riley R."/>
            <person name="Ohm R."/>
            <person name="Sun H."/>
            <person name="Tunlid A."/>
            <person name="Henrissat B."/>
            <person name="Grigoriev I.V."/>
            <person name="Hibbett D.S."/>
            <person name="Martin F."/>
        </authorList>
    </citation>
    <scope>NUCLEOTIDE SEQUENCE [LARGE SCALE GENOMIC DNA]</scope>
    <source>
        <strain evidence="2">ATCC 200175</strain>
    </source>
</reference>
<dbReference type="Proteomes" id="UP000053647">
    <property type="component" value="Unassembled WGS sequence"/>
</dbReference>
<sequence length="213" mass="23865">LLDFKKNNIRGQGSNTRARNTLKGVEAKIQASAAKYRAAHTALKILGRSFGTVGWEGTLQVLKDEHIRGLSTGEDGKSEGRRTVSWIWQTIGVSGNENADLQESLQIEWCRSRARANRWSEEVTLLTEEMRRVLAFFASKANWWHDRASKRDGVRDDLCEGLSAYATRQASLYHALKIACKVNWIGVQKRVLEGEEKRLQHVGVSVGTVGTTK</sequence>
<dbReference type="EMBL" id="KN821514">
    <property type="protein sequence ID" value="KIJ04788.1"/>
    <property type="molecule type" value="Genomic_DNA"/>
</dbReference>
<organism evidence="1 2">
    <name type="scientific">Paxillus involutus ATCC 200175</name>
    <dbReference type="NCBI Taxonomy" id="664439"/>
    <lineage>
        <taxon>Eukaryota</taxon>
        <taxon>Fungi</taxon>
        <taxon>Dikarya</taxon>
        <taxon>Basidiomycota</taxon>
        <taxon>Agaricomycotina</taxon>
        <taxon>Agaricomycetes</taxon>
        <taxon>Agaricomycetidae</taxon>
        <taxon>Boletales</taxon>
        <taxon>Paxilineae</taxon>
        <taxon>Paxillaceae</taxon>
        <taxon>Paxillus</taxon>
    </lineage>
</organism>
<protein>
    <submittedName>
        <fullName evidence="1">Uncharacterized protein</fullName>
    </submittedName>
</protein>
<dbReference type="AlphaFoldDB" id="A0A0C9T038"/>
<name>A0A0C9T038_PAXIN</name>
<evidence type="ECO:0000313" key="2">
    <source>
        <dbReference type="Proteomes" id="UP000053647"/>
    </source>
</evidence>
<proteinExistence type="predicted"/>
<evidence type="ECO:0000313" key="1">
    <source>
        <dbReference type="EMBL" id="KIJ04788.1"/>
    </source>
</evidence>